<reference evidence="8 9" key="1">
    <citation type="journal article" date="2024" name="Science">
        <title>Giant polyketide synthase enzymes in the biosynthesis of giant marine polyether toxins.</title>
        <authorList>
            <person name="Fallon T.R."/>
            <person name="Shende V.V."/>
            <person name="Wierzbicki I.H."/>
            <person name="Pendleton A.L."/>
            <person name="Watervoot N.F."/>
            <person name="Auber R.P."/>
            <person name="Gonzalez D.J."/>
            <person name="Wisecaver J.H."/>
            <person name="Moore B.S."/>
        </authorList>
    </citation>
    <scope>NUCLEOTIDE SEQUENCE [LARGE SCALE GENOMIC DNA]</scope>
    <source>
        <strain evidence="8 9">12B1</strain>
    </source>
</reference>
<keyword evidence="9" id="KW-1185">Reference proteome</keyword>
<keyword evidence="3 4" id="KW-0067">ATP-binding</keyword>
<feature type="region of interest" description="Disordered" evidence="6">
    <location>
        <begin position="1"/>
        <end position="20"/>
    </location>
</feature>
<dbReference type="InterPro" id="IPR017441">
    <property type="entry name" value="Protein_kinase_ATP_BS"/>
</dbReference>
<dbReference type="AlphaFoldDB" id="A0AB34J6G6"/>
<evidence type="ECO:0000259" key="7">
    <source>
        <dbReference type="PROSITE" id="PS50011"/>
    </source>
</evidence>
<evidence type="ECO:0000256" key="1">
    <source>
        <dbReference type="ARBA" id="ARBA00012513"/>
    </source>
</evidence>
<dbReference type="Pfam" id="PF00069">
    <property type="entry name" value="Pkinase"/>
    <property type="match status" value="1"/>
</dbReference>
<dbReference type="EMBL" id="JBGBPQ010000013">
    <property type="protein sequence ID" value="KAL1512151.1"/>
    <property type="molecule type" value="Genomic_DNA"/>
</dbReference>
<dbReference type="GO" id="GO:0005737">
    <property type="term" value="C:cytoplasm"/>
    <property type="evidence" value="ECO:0007669"/>
    <property type="project" value="TreeGrafter"/>
</dbReference>
<proteinExistence type="predicted"/>
<dbReference type="Gene3D" id="1.10.510.10">
    <property type="entry name" value="Transferase(Phosphotransferase) domain 1"/>
    <property type="match status" value="1"/>
</dbReference>
<keyword evidence="2 4" id="KW-0547">Nucleotide-binding</keyword>
<dbReference type="GO" id="GO:0005524">
    <property type="term" value="F:ATP binding"/>
    <property type="evidence" value="ECO:0007669"/>
    <property type="project" value="UniProtKB-UniRule"/>
</dbReference>
<dbReference type="SUPFAM" id="SSF56112">
    <property type="entry name" value="Protein kinase-like (PK-like)"/>
    <property type="match status" value="1"/>
</dbReference>
<dbReference type="Proteomes" id="UP001515480">
    <property type="component" value="Unassembled WGS sequence"/>
</dbReference>
<feature type="compositionally biased region" description="Basic and acidic residues" evidence="6">
    <location>
        <begin position="322"/>
        <end position="333"/>
    </location>
</feature>
<evidence type="ECO:0000256" key="4">
    <source>
        <dbReference type="PROSITE-ProRule" id="PRU10141"/>
    </source>
</evidence>
<evidence type="ECO:0000313" key="8">
    <source>
        <dbReference type="EMBL" id="KAL1512151.1"/>
    </source>
</evidence>
<dbReference type="FunFam" id="1.10.510.10:FF:001091">
    <property type="entry name" value="STE family protein kinase"/>
    <property type="match status" value="1"/>
</dbReference>
<evidence type="ECO:0000256" key="2">
    <source>
        <dbReference type="ARBA" id="ARBA00022741"/>
    </source>
</evidence>
<feature type="region of interest" description="Disordered" evidence="6">
    <location>
        <begin position="313"/>
        <end position="336"/>
    </location>
</feature>
<dbReference type="InterPro" id="IPR011009">
    <property type="entry name" value="Kinase-like_dom_sf"/>
</dbReference>
<evidence type="ECO:0000256" key="3">
    <source>
        <dbReference type="ARBA" id="ARBA00022840"/>
    </source>
</evidence>
<dbReference type="SMART" id="SM00220">
    <property type="entry name" value="S_TKc"/>
    <property type="match status" value="1"/>
</dbReference>
<keyword evidence="5" id="KW-0175">Coiled coil</keyword>
<feature type="region of interest" description="Disordered" evidence="6">
    <location>
        <begin position="423"/>
        <end position="461"/>
    </location>
</feature>
<gene>
    <name evidence="8" type="ORF">AB1Y20_005419</name>
</gene>
<feature type="binding site" evidence="4">
    <location>
        <position position="58"/>
    </location>
    <ligand>
        <name>ATP</name>
        <dbReference type="ChEBI" id="CHEBI:30616"/>
    </ligand>
</feature>
<dbReference type="PANTHER" id="PTHR48012:SF2">
    <property type="entry name" value="STERILE20-LIKE KINASE, ISOFORM B"/>
    <property type="match status" value="1"/>
</dbReference>
<name>A0AB34J6G6_PRYPA</name>
<feature type="domain" description="Protein kinase" evidence="7">
    <location>
        <begin position="24"/>
        <end position="283"/>
    </location>
</feature>
<dbReference type="PROSITE" id="PS00107">
    <property type="entry name" value="PROTEIN_KINASE_ATP"/>
    <property type="match status" value="1"/>
</dbReference>
<dbReference type="GO" id="GO:0004674">
    <property type="term" value="F:protein serine/threonine kinase activity"/>
    <property type="evidence" value="ECO:0007669"/>
    <property type="project" value="UniProtKB-EC"/>
</dbReference>
<accession>A0AB34J6G6</accession>
<dbReference type="InterPro" id="IPR050629">
    <property type="entry name" value="STE20/SPS1-PAK"/>
</dbReference>
<dbReference type="EC" id="2.7.11.1" evidence="1"/>
<dbReference type="PROSITE" id="PS50011">
    <property type="entry name" value="PROTEIN_KINASE_DOM"/>
    <property type="match status" value="1"/>
</dbReference>
<protein>
    <recommendedName>
        <fullName evidence="1">non-specific serine/threonine protein kinase</fullName>
        <ecNumber evidence="1">2.7.11.1</ecNumber>
    </recommendedName>
</protein>
<evidence type="ECO:0000313" key="9">
    <source>
        <dbReference type="Proteomes" id="UP001515480"/>
    </source>
</evidence>
<comment type="caution">
    <text evidence="8">The sequence shown here is derived from an EMBL/GenBank/DDBJ whole genome shotgun (WGS) entry which is preliminary data.</text>
</comment>
<evidence type="ECO:0000256" key="5">
    <source>
        <dbReference type="SAM" id="Coils"/>
    </source>
</evidence>
<organism evidence="8 9">
    <name type="scientific">Prymnesium parvum</name>
    <name type="common">Toxic golden alga</name>
    <dbReference type="NCBI Taxonomy" id="97485"/>
    <lineage>
        <taxon>Eukaryota</taxon>
        <taxon>Haptista</taxon>
        <taxon>Haptophyta</taxon>
        <taxon>Prymnesiophyceae</taxon>
        <taxon>Prymnesiales</taxon>
        <taxon>Prymnesiaceae</taxon>
        <taxon>Prymnesium</taxon>
    </lineage>
</organism>
<feature type="coiled-coil region" evidence="5">
    <location>
        <begin position="475"/>
        <end position="509"/>
    </location>
</feature>
<dbReference type="InterPro" id="IPR000719">
    <property type="entry name" value="Prot_kinase_dom"/>
</dbReference>
<feature type="compositionally biased region" description="Basic and acidic residues" evidence="6">
    <location>
        <begin position="11"/>
        <end position="20"/>
    </location>
</feature>
<sequence length="510" mass="54710">MGSEESAPASRSDEAEKPVTADDFSLVEKLGEGSFGKVYKGMKLGAEGELTDQMVAIKIVPAEQDSGEVTREIATLKKCQSPNIVQYFGSFLRGHELWIVMEYCSGSSLSDIMQARNSCLTEAQIGAVLSGTIAGLSYLHSLNQIHRDVKAGNLLLNEQGTIKLADFGVSAKLGDTMSRRGTVIGTPFWMAPEVISGGPDAGYDSKADVWSLGITGIELAEGRPPNSNMHPMRAIFLIPTRPPPTLESPGAWSKRFNDFVTKCLQKEAPSRPSTAQLASHEFVLRGEQAAAAGELKQLLKASIGPLREWRKQQQVYDDEEDAANKPRDGRGDTQEFDVGAIQSALQGTEGGDGTFVMRSATTKGGASSTMRIHGDDAGTMVSRGAAAADASGTMVVNAASSGAAKPTPAANQESVPPFLRQFQHQSTPGRHDSEPDLTPSHSSGHRVDRVSSASRPVEAGRSKYDFSHLSAEAIDAELANLNANLERDIGKLKRQYEKRQRALEAARRAK</sequence>
<dbReference type="PANTHER" id="PTHR48012">
    <property type="entry name" value="STERILE20-LIKE KINASE, ISOFORM B-RELATED"/>
    <property type="match status" value="1"/>
</dbReference>
<evidence type="ECO:0000256" key="6">
    <source>
        <dbReference type="SAM" id="MobiDB-lite"/>
    </source>
</evidence>